<evidence type="ECO:0000313" key="2">
    <source>
        <dbReference type="Proteomes" id="UP000735302"/>
    </source>
</evidence>
<sequence length="67" mass="7571">MTIMRWSHQLLAKFVASERQRVEMSQILLHRCQQGGDETVDVGPGGNHRATNKLLNTSSLEMKLGYT</sequence>
<evidence type="ECO:0000313" key="1">
    <source>
        <dbReference type="EMBL" id="GFO35538.1"/>
    </source>
</evidence>
<dbReference type="AlphaFoldDB" id="A0AAV4CUH9"/>
<reference evidence="1 2" key="1">
    <citation type="journal article" date="2021" name="Elife">
        <title>Chloroplast acquisition without the gene transfer in kleptoplastic sea slugs, Plakobranchus ocellatus.</title>
        <authorList>
            <person name="Maeda T."/>
            <person name="Takahashi S."/>
            <person name="Yoshida T."/>
            <person name="Shimamura S."/>
            <person name="Takaki Y."/>
            <person name="Nagai Y."/>
            <person name="Toyoda A."/>
            <person name="Suzuki Y."/>
            <person name="Arimoto A."/>
            <person name="Ishii H."/>
            <person name="Satoh N."/>
            <person name="Nishiyama T."/>
            <person name="Hasebe M."/>
            <person name="Maruyama T."/>
            <person name="Minagawa J."/>
            <person name="Obokata J."/>
            <person name="Shigenobu S."/>
        </authorList>
    </citation>
    <scope>NUCLEOTIDE SEQUENCE [LARGE SCALE GENOMIC DNA]</scope>
</reference>
<accession>A0AAV4CUH9</accession>
<keyword evidence="2" id="KW-1185">Reference proteome</keyword>
<proteinExistence type="predicted"/>
<organism evidence="1 2">
    <name type="scientific">Plakobranchus ocellatus</name>
    <dbReference type="NCBI Taxonomy" id="259542"/>
    <lineage>
        <taxon>Eukaryota</taxon>
        <taxon>Metazoa</taxon>
        <taxon>Spiralia</taxon>
        <taxon>Lophotrochozoa</taxon>
        <taxon>Mollusca</taxon>
        <taxon>Gastropoda</taxon>
        <taxon>Heterobranchia</taxon>
        <taxon>Euthyneura</taxon>
        <taxon>Panpulmonata</taxon>
        <taxon>Sacoglossa</taxon>
        <taxon>Placobranchoidea</taxon>
        <taxon>Plakobranchidae</taxon>
        <taxon>Plakobranchus</taxon>
    </lineage>
</organism>
<dbReference type="Proteomes" id="UP000735302">
    <property type="component" value="Unassembled WGS sequence"/>
</dbReference>
<comment type="caution">
    <text evidence="1">The sequence shown here is derived from an EMBL/GenBank/DDBJ whole genome shotgun (WGS) entry which is preliminary data.</text>
</comment>
<protein>
    <submittedName>
        <fullName evidence="1">Uncharacterized protein</fullName>
    </submittedName>
</protein>
<gene>
    <name evidence="1" type="ORF">PoB_006204300</name>
</gene>
<dbReference type="EMBL" id="BLXT01006999">
    <property type="protein sequence ID" value="GFO35538.1"/>
    <property type="molecule type" value="Genomic_DNA"/>
</dbReference>
<name>A0AAV4CUH9_9GAST</name>